<dbReference type="PANTHER" id="PTHR42736:SF1">
    <property type="entry name" value="PROTEIN-GLUTAMINE GAMMA-GLUTAMYLTRANSFERASE"/>
    <property type="match status" value="1"/>
</dbReference>
<dbReference type="Pfam" id="PF11992">
    <property type="entry name" value="TgpA_N"/>
    <property type="match status" value="1"/>
</dbReference>
<keyword evidence="1" id="KW-0812">Transmembrane</keyword>
<feature type="transmembrane region" description="Helical" evidence="1">
    <location>
        <begin position="12"/>
        <end position="45"/>
    </location>
</feature>
<dbReference type="Proteomes" id="UP000321595">
    <property type="component" value="Chromosome"/>
</dbReference>
<dbReference type="RefSeq" id="WP_146957823.1">
    <property type="nucleotide sequence ID" value="NZ_CP042467.1"/>
</dbReference>
<dbReference type="SUPFAM" id="SSF54001">
    <property type="entry name" value="Cysteine proteinases"/>
    <property type="match status" value="1"/>
</dbReference>
<gene>
    <name evidence="3" type="ORF">FRD01_03930</name>
</gene>
<name>A0A5B8XML0_9DELT</name>
<dbReference type="PANTHER" id="PTHR42736">
    <property type="entry name" value="PROTEIN-GLUTAMINE GAMMA-GLUTAMYLTRANSFERASE"/>
    <property type="match status" value="1"/>
</dbReference>
<feature type="transmembrane region" description="Helical" evidence="1">
    <location>
        <begin position="569"/>
        <end position="591"/>
    </location>
</feature>
<evidence type="ECO:0000259" key="2">
    <source>
        <dbReference type="SMART" id="SM00460"/>
    </source>
</evidence>
<dbReference type="OrthoDB" id="9804872at2"/>
<protein>
    <submittedName>
        <fullName evidence="3">DUF3488 domain-containing protein</fullName>
    </submittedName>
</protein>
<dbReference type="InterPro" id="IPR021878">
    <property type="entry name" value="TgpA_N"/>
</dbReference>
<keyword evidence="1" id="KW-0472">Membrane</keyword>
<evidence type="ECO:0000313" key="3">
    <source>
        <dbReference type="EMBL" id="QED26411.1"/>
    </source>
</evidence>
<feature type="transmembrane region" description="Helical" evidence="1">
    <location>
        <begin position="111"/>
        <end position="128"/>
    </location>
</feature>
<dbReference type="InterPro" id="IPR025403">
    <property type="entry name" value="TgpA-like_C"/>
</dbReference>
<feature type="domain" description="Transglutaminase-like" evidence="2">
    <location>
        <begin position="436"/>
        <end position="507"/>
    </location>
</feature>
<dbReference type="InterPro" id="IPR002931">
    <property type="entry name" value="Transglutaminase-like"/>
</dbReference>
<dbReference type="Gene3D" id="3.10.620.30">
    <property type="match status" value="1"/>
</dbReference>
<proteinExistence type="predicted"/>
<organism evidence="3 4">
    <name type="scientific">Microvenator marinus</name>
    <dbReference type="NCBI Taxonomy" id="2600177"/>
    <lineage>
        <taxon>Bacteria</taxon>
        <taxon>Deltaproteobacteria</taxon>
        <taxon>Bradymonadales</taxon>
        <taxon>Microvenatoraceae</taxon>
        <taxon>Microvenator</taxon>
    </lineage>
</organism>
<dbReference type="KEGG" id="bbae:FRD01_03930"/>
<dbReference type="Pfam" id="PF01841">
    <property type="entry name" value="Transglut_core"/>
    <property type="match status" value="1"/>
</dbReference>
<accession>A0A5B8XML0</accession>
<evidence type="ECO:0000313" key="4">
    <source>
        <dbReference type="Proteomes" id="UP000321595"/>
    </source>
</evidence>
<keyword evidence="4" id="KW-1185">Reference proteome</keyword>
<dbReference type="Pfam" id="PF13559">
    <property type="entry name" value="DUF4129"/>
    <property type="match status" value="1"/>
</dbReference>
<dbReference type="AlphaFoldDB" id="A0A5B8XML0"/>
<evidence type="ECO:0000256" key="1">
    <source>
        <dbReference type="SAM" id="Phobius"/>
    </source>
</evidence>
<keyword evidence="1" id="KW-1133">Transmembrane helix</keyword>
<feature type="transmembrane region" description="Helical" evidence="1">
    <location>
        <begin position="174"/>
        <end position="197"/>
    </location>
</feature>
<feature type="transmembrane region" description="Helical" evidence="1">
    <location>
        <begin position="65"/>
        <end position="90"/>
    </location>
</feature>
<feature type="transmembrane region" description="Helical" evidence="1">
    <location>
        <begin position="134"/>
        <end position="153"/>
    </location>
</feature>
<dbReference type="InterPro" id="IPR052901">
    <property type="entry name" value="Bact_TGase-like"/>
</dbReference>
<dbReference type="SMART" id="SM00460">
    <property type="entry name" value="TGc"/>
    <property type="match status" value="1"/>
</dbReference>
<dbReference type="InterPro" id="IPR038765">
    <property type="entry name" value="Papain-like_cys_pep_sf"/>
</dbReference>
<reference evidence="3 4" key="1">
    <citation type="submission" date="2019-08" db="EMBL/GenBank/DDBJ databases">
        <authorList>
            <person name="Liang Q."/>
        </authorList>
    </citation>
    <scope>NUCLEOTIDE SEQUENCE [LARGE SCALE GENOMIC DNA]</scope>
    <source>
        <strain evidence="3 4">V1718</strain>
    </source>
</reference>
<dbReference type="EMBL" id="CP042467">
    <property type="protein sequence ID" value="QED26411.1"/>
    <property type="molecule type" value="Genomic_DNA"/>
</dbReference>
<sequence length="684" mass="76923">MIQPNLERIFDWVLYTIVLLPVALIAAGGGMIGGIAAASFVAIVASWFTHKRKLGHQIKQKTWDILVASYVVVTVIIVFAFDFAILDGAIQLLLVLTCVRLFSRLSMREEFQIFILSFILLAAATTIIEDLLYGVVFGLYVLAGTFGLAVFHLRNELMERPRLAFRSPPRLERPYAVVLIGTSGIVLATSLLLFFVFPRVGLGFFAPQSRDGMSMVGFSESVELGGHGLVRDNPQVVLRVEFPEGRPSFSQYHWRMLSFDHYDGRSWTQTLQDERKHPLHWRRPLDDIYPQKGEPKLLQMYMEPLDTALLPTLFPTHSIKLGTPNITMPIGPRSGRLTMDAYSDIRHSVPSNLGIPYMIWVAEPDDSPREKVEAANPAFLQQPIESQRFADLTRQAVSNATLPKEIARNIEEFLESNYTYTTDLPEVGESPVEDFLFTTRRGHCEYFATTATLMLRQAGVHARIVNGFYGGQWNNVGDYWAVRQGDAHSWVEYFDPSVGWLKLDPTPPSSMPQANALLDTLRKTMDASRLAWTKWVIEYDLSAQIDVLRSAADTFAPKPSNDRDAKREINWTIILGSLGVVLVGAGGFALWKRRKTRLDPLQSAFMAIEAAAKRAGLNRRIDEGPSEFLERLASKSPKISAPLRKFSGLYLGARYGNLDVDLNEIQIVSEHIIKYLKSLKKDSL</sequence>